<dbReference type="EnsemblMetazoa" id="CLYHEMT014834.1">
    <property type="protein sequence ID" value="CLYHEMP014834.1"/>
    <property type="gene ID" value="CLYHEMG014834"/>
</dbReference>
<name>A0A7M5WXU4_9CNID</name>
<protein>
    <recommendedName>
        <fullName evidence="4">Cnidarian restricted protein</fullName>
    </recommendedName>
</protein>
<evidence type="ECO:0000313" key="3">
    <source>
        <dbReference type="Proteomes" id="UP000594262"/>
    </source>
</evidence>
<evidence type="ECO:0000313" key="2">
    <source>
        <dbReference type="EnsemblMetazoa" id="CLYHEMP014834.1"/>
    </source>
</evidence>
<keyword evidence="1" id="KW-0732">Signal</keyword>
<reference evidence="2" key="1">
    <citation type="submission" date="2021-01" db="UniProtKB">
        <authorList>
            <consortium name="EnsemblMetazoa"/>
        </authorList>
    </citation>
    <scope>IDENTIFICATION</scope>
</reference>
<feature type="signal peptide" evidence="1">
    <location>
        <begin position="1"/>
        <end position="30"/>
    </location>
</feature>
<evidence type="ECO:0008006" key="4">
    <source>
        <dbReference type="Google" id="ProtNLM"/>
    </source>
</evidence>
<dbReference type="AlphaFoldDB" id="A0A7M5WXU4"/>
<proteinExistence type="predicted"/>
<organism evidence="2 3">
    <name type="scientific">Clytia hemisphaerica</name>
    <dbReference type="NCBI Taxonomy" id="252671"/>
    <lineage>
        <taxon>Eukaryota</taxon>
        <taxon>Metazoa</taxon>
        <taxon>Cnidaria</taxon>
        <taxon>Hydrozoa</taxon>
        <taxon>Hydroidolina</taxon>
        <taxon>Leptothecata</taxon>
        <taxon>Obeliida</taxon>
        <taxon>Clytiidae</taxon>
        <taxon>Clytia</taxon>
    </lineage>
</organism>
<sequence>MEVGRRSKMTFSQYVLFSFLLFWCIVDINAYSKTFCQGTVERTAKTVGCITSTKHYHHKTEGTKWSTFAMSCTIPQLKKFTDNRGKCLTYNPDDGNELSGETTAVTRYPDEVEEILQEQKV</sequence>
<feature type="chain" id="PRO_5029826587" description="Cnidarian restricted protein" evidence="1">
    <location>
        <begin position="31"/>
        <end position="121"/>
    </location>
</feature>
<accession>A0A7M5WXU4</accession>
<dbReference type="Proteomes" id="UP000594262">
    <property type="component" value="Unplaced"/>
</dbReference>
<keyword evidence="3" id="KW-1185">Reference proteome</keyword>
<evidence type="ECO:0000256" key="1">
    <source>
        <dbReference type="SAM" id="SignalP"/>
    </source>
</evidence>